<feature type="compositionally biased region" description="Low complexity" evidence="1">
    <location>
        <begin position="246"/>
        <end position="280"/>
    </location>
</feature>
<accession>A0A9P6PTS8</accession>
<organism evidence="2 3">
    <name type="scientific">Mortierella polycephala</name>
    <dbReference type="NCBI Taxonomy" id="41804"/>
    <lineage>
        <taxon>Eukaryota</taxon>
        <taxon>Fungi</taxon>
        <taxon>Fungi incertae sedis</taxon>
        <taxon>Mucoromycota</taxon>
        <taxon>Mortierellomycotina</taxon>
        <taxon>Mortierellomycetes</taxon>
        <taxon>Mortierellales</taxon>
        <taxon>Mortierellaceae</taxon>
        <taxon>Mortierella</taxon>
    </lineage>
</organism>
<keyword evidence="3" id="KW-1185">Reference proteome</keyword>
<feature type="region of interest" description="Disordered" evidence="1">
    <location>
        <begin position="1"/>
        <end position="281"/>
    </location>
</feature>
<evidence type="ECO:0000313" key="3">
    <source>
        <dbReference type="Proteomes" id="UP000726737"/>
    </source>
</evidence>
<name>A0A9P6PTS8_9FUNG</name>
<proteinExistence type="predicted"/>
<feature type="compositionally biased region" description="Basic and acidic residues" evidence="1">
    <location>
        <begin position="169"/>
        <end position="180"/>
    </location>
</feature>
<dbReference type="EMBL" id="JAAAJA010000494">
    <property type="protein sequence ID" value="KAG0252843.1"/>
    <property type="molecule type" value="Genomic_DNA"/>
</dbReference>
<protein>
    <submittedName>
        <fullName evidence="2">Uncharacterized protein</fullName>
    </submittedName>
</protein>
<reference evidence="2" key="1">
    <citation type="journal article" date="2020" name="Fungal Divers.">
        <title>Resolving the Mortierellaceae phylogeny through synthesis of multi-gene phylogenetics and phylogenomics.</title>
        <authorList>
            <person name="Vandepol N."/>
            <person name="Liber J."/>
            <person name="Desiro A."/>
            <person name="Na H."/>
            <person name="Kennedy M."/>
            <person name="Barry K."/>
            <person name="Grigoriev I.V."/>
            <person name="Miller A.N."/>
            <person name="O'Donnell K."/>
            <person name="Stajich J.E."/>
            <person name="Bonito G."/>
        </authorList>
    </citation>
    <scope>NUCLEOTIDE SEQUENCE</scope>
    <source>
        <strain evidence="2">KOD948</strain>
    </source>
</reference>
<evidence type="ECO:0000313" key="2">
    <source>
        <dbReference type="EMBL" id="KAG0252843.1"/>
    </source>
</evidence>
<sequence length="397" mass="41670">MTGSMSLKATAKEFIPSFSVAKPVPVPSGGATVPSAAVSTPPLNDSPPNPRAAAKGPVPQNHRQQQQQHHQHQHRTPRQEGAPVAQANRGGAQRPTDPASHPKREPQQQRQQRRRGKSPSQSNTQQQQEHSSSHGGENSNNNNPKGSRTNNSSNNNNGGSQTGRPLKKHSQDQSRRHPEDSQPASPATSSATGKQKQGPAAALASGSGARANASTGNKSRTPHRPGSTAKTSSTTRDSRKGSTDHAAASSTGASTSSTSGASSSTAAAGGSNGSSGNSTGVISGMEPTPFICLTDVIHPVRHVVKDGVSTMEQGSDAYLDWITRSLKEHEEITLIGMEAAIPDIIALVLRAGKQGIGYQEIRTFTTQDGLGGNKSCLQFRMRRGQGYIALDKRPPRS</sequence>
<comment type="caution">
    <text evidence="2">The sequence shown here is derived from an EMBL/GenBank/DDBJ whole genome shotgun (WGS) entry which is preliminary data.</text>
</comment>
<feature type="compositionally biased region" description="Low complexity" evidence="1">
    <location>
        <begin position="183"/>
        <end position="214"/>
    </location>
</feature>
<dbReference type="Proteomes" id="UP000726737">
    <property type="component" value="Unassembled WGS sequence"/>
</dbReference>
<dbReference type="OrthoDB" id="2269081at2759"/>
<evidence type="ECO:0000256" key="1">
    <source>
        <dbReference type="SAM" id="MobiDB-lite"/>
    </source>
</evidence>
<feature type="compositionally biased region" description="Low complexity" evidence="1">
    <location>
        <begin position="118"/>
        <end position="164"/>
    </location>
</feature>
<dbReference type="AlphaFoldDB" id="A0A9P6PTS8"/>
<gene>
    <name evidence="2" type="ORF">BG011_006708</name>
</gene>